<dbReference type="Gramene" id="GBG82361">
    <property type="protein sequence ID" value="GBG82361"/>
    <property type="gene ID" value="CBR_g34645"/>
</dbReference>
<feature type="region of interest" description="Disordered" evidence="1">
    <location>
        <begin position="17"/>
        <end position="54"/>
    </location>
</feature>
<protein>
    <submittedName>
        <fullName evidence="2">Uncharacterized protein</fullName>
    </submittedName>
</protein>
<organism evidence="2 3">
    <name type="scientific">Chara braunii</name>
    <name type="common">Braun's stonewort</name>
    <dbReference type="NCBI Taxonomy" id="69332"/>
    <lineage>
        <taxon>Eukaryota</taxon>
        <taxon>Viridiplantae</taxon>
        <taxon>Streptophyta</taxon>
        <taxon>Charophyceae</taxon>
        <taxon>Charales</taxon>
        <taxon>Characeae</taxon>
        <taxon>Chara</taxon>
    </lineage>
</organism>
<feature type="region of interest" description="Disordered" evidence="1">
    <location>
        <begin position="110"/>
        <end position="137"/>
    </location>
</feature>
<keyword evidence="3" id="KW-1185">Reference proteome</keyword>
<evidence type="ECO:0000313" key="2">
    <source>
        <dbReference type="EMBL" id="GBG82361.1"/>
    </source>
</evidence>
<gene>
    <name evidence="2" type="ORF">CBR_g34645</name>
</gene>
<accession>A0A388LJD3</accession>
<evidence type="ECO:0000313" key="3">
    <source>
        <dbReference type="Proteomes" id="UP000265515"/>
    </source>
</evidence>
<reference evidence="2 3" key="1">
    <citation type="journal article" date="2018" name="Cell">
        <title>The Chara Genome: Secondary Complexity and Implications for Plant Terrestrialization.</title>
        <authorList>
            <person name="Nishiyama T."/>
            <person name="Sakayama H."/>
            <person name="Vries J.D."/>
            <person name="Buschmann H."/>
            <person name="Saint-Marcoux D."/>
            <person name="Ullrich K.K."/>
            <person name="Haas F.B."/>
            <person name="Vanderstraeten L."/>
            <person name="Becker D."/>
            <person name="Lang D."/>
            <person name="Vosolsobe S."/>
            <person name="Rombauts S."/>
            <person name="Wilhelmsson P.K.I."/>
            <person name="Janitza P."/>
            <person name="Kern R."/>
            <person name="Heyl A."/>
            <person name="Rumpler F."/>
            <person name="Villalobos L.I.A.C."/>
            <person name="Clay J.M."/>
            <person name="Skokan R."/>
            <person name="Toyoda A."/>
            <person name="Suzuki Y."/>
            <person name="Kagoshima H."/>
            <person name="Schijlen E."/>
            <person name="Tajeshwar N."/>
            <person name="Catarino B."/>
            <person name="Hetherington A.J."/>
            <person name="Saltykova A."/>
            <person name="Bonnot C."/>
            <person name="Breuninger H."/>
            <person name="Symeonidi A."/>
            <person name="Radhakrishnan G.V."/>
            <person name="Van Nieuwerburgh F."/>
            <person name="Deforce D."/>
            <person name="Chang C."/>
            <person name="Karol K.G."/>
            <person name="Hedrich R."/>
            <person name="Ulvskov P."/>
            <person name="Glockner G."/>
            <person name="Delwiche C.F."/>
            <person name="Petrasek J."/>
            <person name="Van de Peer Y."/>
            <person name="Friml J."/>
            <person name="Beilby M."/>
            <person name="Dolan L."/>
            <person name="Kohara Y."/>
            <person name="Sugano S."/>
            <person name="Fujiyama A."/>
            <person name="Delaux P.-M."/>
            <person name="Quint M."/>
            <person name="TheiBen G."/>
            <person name="Hagemann M."/>
            <person name="Harholt J."/>
            <person name="Dunand C."/>
            <person name="Zachgo S."/>
            <person name="Langdale J."/>
            <person name="Maumus F."/>
            <person name="Straeten D.V.D."/>
            <person name="Gould S.B."/>
            <person name="Rensing S.A."/>
        </authorList>
    </citation>
    <scope>NUCLEOTIDE SEQUENCE [LARGE SCALE GENOMIC DNA]</scope>
    <source>
        <strain evidence="2 3">S276</strain>
    </source>
</reference>
<name>A0A388LJD3_CHABU</name>
<proteinExistence type="predicted"/>
<comment type="caution">
    <text evidence="2">The sequence shown here is derived from an EMBL/GenBank/DDBJ whole genome shotgun (WGS) entry which is preliminary data.</text>
</comment>
<dbReference type="AlphaFoldDB" id="A0A388LJD3"/>
<evidence type="ECO:0000256" key="1">
    <source>
        <dbReference type="SAM" id="MobiDB-lite"/>
    </source>
</evidence>
<sequence length="137" mass="15571">MDRLRERMRELEFEKRKRGPVTNLKPQLDEAAGVSMRKTDTRANKLVSPTMEGGEREKFLKKVRKDLKNLRKEEVRGICEKEGITYDKLDVMKEEIAQLRTTREFKDCKGKGKQAAVHEVSEDGVSEAGADGDSATS</sequence>
<dbReference type="EMBL" id="BFEA01000404">
    <property type="protein sequence ID" value="GBG82361.1"/>
    <property type="molecule type" value="Genomic_DNA"/>
</dbReference>
<dbReference type="Proteomes" id="UP000265515">
    <property type="component" value="Unassembled WGS sequence"/>
</dbReference>